<dbReference type="InterPro" id="IPR006103">
    <property type="entry name" value="Glyco_hydro_2_cat"/>
</dbReference>
<keyword evidence="5" id="KW-0326">Glycosidase</keyword>
<dbReference type="SMART" id="SM01038">
    <property type="entry name" value="Bgal_small_N"/>
    <property type="match status" value="1"/>
</dbReference>
<dbReference type="Gene3D" id="3.20.20.80">
    <property type="entry name" value="Glycosidases"/>
    <property type="match status" value="1"/>
</dbReference>
<dbReference type="Gene3D" id="2.60.40.10">
    <property type="entry name" value="Immunoglobulins"/>
    <property type="match status" value="2"/>
</dbReference>
<dbReference type="Pfam" id="PF02929">
    <property type="entry name" value="Bgal_small_N"/>
    <property type="match status" value="1"/>
</dbReference>
<proteinExistence type="inferred from homology"/>
<evidence type="ECO:0000256" key="2">
    <source>
        <dbReference type="ARBA" id="ARBA00007401"/>
    </source>
</evidence>
<dbReference type="SUPFAM" id="SSF74650">
    <property type="entry name" value="Galactose mutarotase-like"/>
    <property type="match status" value="1"/>
</dbReference>
<dbReference type="PROSITE" id="PS00608">
    <property type="entry name" value="GLYCOSYL_HYDROL_F2_2"/>
    <property type="match status" value="1"/>
</dbReference>
<dbReference type="InterPro" id="IPR014718">
    <property type="entry name" value="GH-type_carb-bd"/>
</dbReference>
<dbReference type="Pfam" id="PF02837">
    <property type="entry name" value="Glyco_hydro_2_N"/>
    <property type="match status" value="1"/>
</dbReference>
<dbReference type="InterPro" id="IPR008979">
    <property type="entry name" value="Galactose-bd-like_sf"/>
</dbReference>
<dbReference type="Pfam" id="PF00703">
    <property type="entry name" value="Glyco_hydro_2"/>
    <property type="match status" value="1"/>
</dbReference>
<dbReference type="InterPro" id="IPR023230">
    <property type="entry name" value="Glyco_hydro_2_CS"/>
</dbReference>
<organism evidence="8">
    <name type="scientific">freshwater metagenome</name>
    <dbReference type="NCBI Taxonomy" id="449393"/>
    <lineage>
        <taxon>unclassified sequences</taxon>
        <taxon>metagenomes</taxon>
        <taxon>ecological metagenomes</taxon>
    </lineage>
</organism>
<dbReference type="InterPro" id="IPR032312">
    <property type="entry name" value="LacZ_4"/>
</dbReference>
<evidence type="ECO:0000313" key="8">
    <source>
        <dbReference type="EMBL" id="CAB5045723.1"/>
    </source>
</evidence>
<dbReference type="GO" id="GO:0030246">
    <property type="term" value="F:carbohydrate binding"/>
    <property type="evidence" value="ECO:0007669"/>
    <property type="project" value="InterPro"/>
</dbReference>
<sequence>MENRSPGAAWKDVVMSIFDTSFVKPWADPEIAQMHRLPMRSLQTTYPDIDMARAGDREKSPWFVSLNGQWKIARFEDVNDVPASAITDDTKSWTSISVPGNWTLAGLGDVPHYTNVQMPWKGRPPALPPTVATAVHRSTFTVAKNWKDRRTVLHIGGAESVHLVYVNGAFVGYGTDSRLPSEYDISAALKGGKNELAIVVCRYSAQSHLEDQDQWWMAGLHREVFLTSQALIGINDVRVDAGVIRKSLRTSPVGTLGIRVHLNVPHEQKLQRGWTAVAHLETMKGKRIGVTHSVEVPWFDVPYVFAGHVAQLSWDIPKVDLWSAENPMRYRVIVQLLNPAGEVTEVASVLTGFRSVEVRKRSLLVNGERVMIHGVNRHDHHPDKGKAVDVEDMRADLVLMKQHNVNAVRCSHYPNDSRFLDLCDELGLYVIDEANAESHAWNTSLCHDPAYRSTWMSRISRMVERDKNHPSIIMWSLGNESGYGAVHDAASQWIRTYDPSRPLHYEGAVFHAGWVDGGLMSSDVVCPMYSTIDDVVAYGKSGDGTRPLIMCEYSHAMGNSNGSLADYWEAFENTPGLQGGFVWEWKDHGITQCLPNGTTRLAYGGQFGDTPNDGNFVADGLIHADMAPHPVMRELAWVHRPISVELKSKNKNPQLVIRNRQWFSDLSAYKATWELVVDGVVAKSGALAVPKIAADSSAKVDIPVIIPHEANEVFLSVTWTLARDMSWAPKGHVVSWDQVTLRKTSPVKATIPNASILPIDISPQVTLWRAPTDNDGFKMMDQHHGGGRSLARWSQQGIATDDADMVESSTSITELTGGAVRYEHTVVVPEDMADVPRVGAMFSIPARFTQVRWYGNGPHECYPDRESSAMVGVYEGTPDELPYLVPQEFGLRTDCRWMEFIDMKKGHVLRVEADACLLHMSAVHHSAHDLFVANEQAELVRQPALNVHLDIKHRGVGTASCGPDTLAKYLIAPGEYTFAYVVSYR</sequence>
<reference evidence="8" key="1">
    <citation type="submission" date="2020-05" db="EMBL/GenBank/DDBJ databases">
        <authorList>
            <person name="Chiriac C."/>
            <person name="Salcher M."/>
            <person name="Ghai R."/>
            <person name="Kavagutti S V."/>
        </authorList>
    </citation>
    <scope>NUCLEOTIDE SEQUENCE</scope>
</reference>
<dbReference type="EMBL" id="CAFBQH010000011">
    <property type="protein sequence ID" value="CAB5045723.1"/>
    <property type="molecule type" value="Genomic_DNA"/>
</dbReference>
<dbReference type="Pfam" id="PF16353">
    <property type="entry name" value="LacZ_4"/>
    <property type="match status" value="1"/>
</dbReference>
<evidence type="ECO:0000256" key="4">
    <source>
        <dbReference type="ARBA" id="ARBA00022801"/>
    </source>
</evidence>
<evidence type="ECO:0000256" key="5">
    <source>
        <dbReference type="ARBA" id="ARBA00023295"/>
    </source>
</evidence>
<dbReference type="GO" id="GO:0005990">
    <property type="term" value="P:lactose catabolic process"/>
    <property type="evidence" value="ECO:0007669"/>
    <property type="project" value="TreeGrafter"/>
</dbReference>
<dbReference type="InterPro" id="IPR036156">
    <property type="entry name" value="Beta-gal/glucu_dom_sf"/>
</dbReference>
<dbReference type="Pfam" id="PF02836">
    <property type="entry name" value="Glyco_hydro_2_C"/>
    <property type="match status" value="1"/>
</dbReference>
<comment type="catalytic activity">
    <reaction evidence="1">
        <text>Hydrolysis of terminal non-reducing beta-D-galactose residues in beta-D-galactosides.</text>
        <dbReference type="EC" id="3.2.1.23"/>
    </reaction>
</comment>
<protein>
    <recommendedName>
        <fullName evidence="3">beta-galactosidase</fullName>
        <ecNumber evidence="3">3.2.1.23</ecNumber>
    </recommendedName>
    <alternativeName>
        <fullName evidence="6">Lactase</fullName>
    </alternativeName>
</protein>
<dbReference type="InterPro" id="IPR006104">
    <property type="entry name" value="Glyco_hydro_2_N"/>
</dbReference>
<dbReference type="AlphaFoldDB" id="A0A6J7SXJ1"/>
<dbReference type="PANTHER" id="PTHR46323:SF2">
    <property type="entry name" value="BETA-GALACTOSIDASE"/>
    <property type="match status" value="1"/>
</dbReference>
<accession>A0A6J7SXJ1</accession>
<dbReference type="SUPFAM" id="SSF49785">
    <property type="entry name" value="Galactose-binding domain-like"/>
    <property type="match status" value="1"/>
</dbReference>
<dbReference type="InterPro" id="IPR004199">
    <property type="entry name" value="B-gal_small/dom_5"/>
</dbReference>
<evidence type="ECO:0000256" key="6">
    <source>
        <dbReference type="ARBA" id="ARBA00032230"/>
    </source>
</evidence>
<dbReference type="PRINTS" id="PR00132">
    <property type="entry name" value="GLHYDRLASE2"/>
</dbReference>
<dbReference type="InterPro" id="IPR006101">
    <property type="entry name" value="Glyco_hydro_2"/>
</dbReference>
<evidence type="ECO:0000259" key="7">
    <source>
        <dbReference type="SMART" id="SM01038"/>
    </source>
</evidence>
<dbReference type="InterPro" id="IPR023232">
    <property type="entry name" value="Glyco_hydro_2_AS"/>
</dbReference>
<dbReference type="InterPro" id="IPR017853">
    <property type="entry name" value="GH"/>
</dbReference>
<dbReference type="PANTHER" id="PTHR46323">
    <property type="entry name" value="BETA-GALACTOSIDASE"/>
    <property type="match status" value="1"/>
</dbReference>
<dbReference type="InterPro" id="IPR013783">
    <property type="entry name" value="Ig-like_fold"/>
</dbReference>
<gene>
    <name evidence="8" type="ORF">UFOPK4293_00301</name>
</gene>
<dbReference type="SUPFAM" id="SSF51445">
    <property type="entry name" value="(Trans)glycosidases"/>
    <property type="match status" value="1"/>
</dbReference>
<evidence type="ECO:0000256" key="1">
    <source>
        <dbReference type="ARBA" id="ARBA00001412"/>
    </source>
</evidence>
<name>A0A6J7SXJ1_9ZZZZ</name>
<feature type="domain" description="Beta galactosidase small chain/" evidence="7">
    <location>
        <begin position="738"/>
        <end position="983"/>
    </location>
</feature>
<dbReference type="InterPro" id="IPR050347">
    <property type="entry name" value="Bact_Beta-galactosidase"/>
</dbReference>
<dbReference type="GO" id="GO:0004565">
    <property type="term" value="F:beta-galactosidase activity"/>
    <property type="evidence" value="ECO:0007669"/>
    <property type="project" value="UniProtKB-EC"/>
</dbReference>
<keyword evidence="4" id="KW-0378">Hydrolase</keyword>
<comment type="similarity">
    <text evidence="2">Belongs to the glycosyl hydrolase 2 family.</text>
</comment>
<dbReference type="SUPFAM" id="SSF49303">
    <property type="entry name" value="beta-Galactosidase/glucuronidase domain"/>
    <property type="match status" value="2"/>
</dbReference>
<dbReference type="InterPro" id="IPR006102">
    <property type="entry name" value="Ig-like_GH2"/>
</dbReference>
<evidence type="ECO:0000256" key="3">
    <source>
        <dbReference type="ARBA" id="ARBA00012756"/>
    </source>
</evidence>
<dbReference type="PROSITE" id="PS00719">
    <property type="entry name" value="GLYCOSYL_HYDROL_F2_1"/>
    <property type="match status" value="1"/>
</dbReference>
<dbReference type="GO" id="GO:0009341">
    <property type="term" value="C:beta-galactosidase complex"/>
    <property type="evidence" value="ECO:0007669"/>
    <property type="project" value="InterPro"/>
</dbReference>
<dbReference type="Gene3D" id="2.70.98.10">
    <property type="match status" value="1"/>
</dbReference>
<dbReference type="EC" id="3.2.1.23" evidence="3"/>
<dbReference type="InterPro" id="IPR011013">
    <property type="entry name" value="Gal_mutarotase_sf_dom"/>
</dbReference>
<dbReference type="Gene3D" id="2.60.120.260">
    <property type="entry name" value="Galactose-binding domain-like"/>
    <property type="match status" value="1"/>
</dbReference>